<dbReference type="InterPro" id="IPR023220">
    <property type="entry name" value="T4SS_VirB5-domain"/>
</dbReference>
<protein>
    <submittedName>
        <fullName evidence="3">Type IV secretion system protein</fullName>
    </submittedName>
</protein>
<gene>
    <name evidence="3" type="ORF">IMC75_08385</name>
</gene>
<dbReference type="Pfam" id="PF07996">
    <property type="entry name" value="T4SS"/>
    <property type="match status" value="1"/>
</dbReference>
<dbReference type="SUPFAM" id="SSF101082">
    <property type="entry name" value="Typo IV secretion system protein TraC"/>
    <property type="match status" value="1"/>
</dbReference>
<keyword evidence="4" id="KW-1185">Reference proteome</keyword>
<dbReference type="Proteomes" id="UP000595070">
    <property type="component" value="Plasmid pLMG-23910-1"/>
</dbReference>
<keyword evidence="1" id="KW-0175">Coiled coil</keyword>
<sequence length="339" mass="38979">MRLSLSKNQTKKPQGCFILNSPVKRQGKTQKALTTIKLSSIIATKIKRVNFILKYLLSGVKIKPQGCRPVANPKNNYIQKQNKFLFSIISSLCIANLAFSAGIPVVDATANSQMATQNAKEIAEWTKQATRWQDTVKHYQQQIQAYQNELMSKTGARDSVSFMRDTKQIYLDFAEAGQNIQSFYDDVLQDPQGFLSDKSKETFRKFTLFDRCNASYLSEERKRICRMDMITYAAQVEHYNQASIQVNTVAKSLEKLHQRLIESKDIKETNDINNAINVEKTKLEIIKTNLEISNMHYENQRRIRQDQAAQLFAESMGKEPLDYGELRKKYDKEADALFD</sequence>
<feature type="transmembrane region" description="Helical" evidence="2">
    <location>
        <begin position="84"/>
        <end position="106"/>
    </location>
</feature>
<geneLocation type="plasmid" evidence="3 4">
    <name>pLMG-23910-1</name>
</geneLocation>
<proteinExistence type="predicted"/>
<evidence type="ECO:0000256" key="2">
    <source>
        <dbReference type="SAM" id="Phobius"/>
    </source>
</evidence>
<dbReference type="RefSeq" id="WP_084083596.1">
    <property type="nucleotide sequence ID" value="NZ_CP063080.1"/>
</dbReference>
<reference evidence="3 4" key="1">
    <citation type="submission" date="2020-10" db="EMBL/GenBank/DDBJ databases">
        <title>Campylobacter and Helicobacter PacBio genomes.</title>
        <authorList>
            <person name="Lane C."/>
        </authorList>
    </citation>
    <scope>NUCLEOTIDE SEQUENCE [LARGE SCALE GENOMIC DNA]</scope>
    <source>
        <strain evidence="3 4">2016D-0074</strain>
        <plasmid evidence="3 4">pLMG-23910-1</plasmid>
    </source>
</reference>
<keyword evidence="3" id="KW-0614">Plasmid</keyword>
<feature type="coiled-coil region" evidence="1">
    <location>
        <begin position="122"/>
        <end position="156"/>
    </location>
</feature>
<organism evidence="3 4">
    <name type="scientific">Campylobacter peloridis</name>
    <dbReference type="NCBI Taxonomy" id="488546"/>
    <lineage>
        <taxon>Bacteria</taxon>
        <taxon>Pseudomonadati</taxon>
        <taxon>Campylobacterota</taxon>
        <taxon>Epsilonproteobacteria</taxon>
        <taxon>Campylobacterales</taxon>
        <taxon>Campylobacteraceae</taxon>
        <taxon>Campylobacter</taxon>
    </lineage>
</organism>
<name>A0ABX6TUZ1_9BACT</name>
<dbReference type="Gene3D" id="1.20.58.430">
    <property type="entry name" value="Type IV secretion system, VirB5-domain"/>
    <property type="match status" value="1"/>
</dbReference>
<dbReference type="EMBL" id="CP063080">
    <property type="protein sequence ID" value="QOQ89786.1"/>
    <property type="molecule type" value="Genomic_DNA"/>
</dbReference>
<dbReference type="InterPro" id="IPR014158">
    <property type="entry name" value="T4SS_VirB5"/>
</dbReference>
<keyword evidence="2" id="KW-0812">Transmembrane</keyword>
<keyword evidence="2" id="KW-1133">Transmembrane helix</keyword>
<accession>A0ABX6TUZ1</accession>
<evidence type="ECO:0000313" key="4">
    <source>
        <dbReference type="Proteomes" id="UP000595070"/>
    </source>
</evidence>
<evidence type="ECO:0000313" key="3">
    <source>
        <dbReference type="EMBL" id="QOQ89786.1"/>
    </source>
</evidence>
<keyword evidence="2" id="KW-0472">Membrane</keyword>
<evidence type="ECO:0000256" key="1">
    <source>
        <dbReference type="SAM" id="Coils"/>
    </source>
</evidence>